<dbReference type="CDD" id="cd01392">
    <property type="entry name" value="HTH_LacI"/>
    <property type="match status" value="1"/>
</dbReference>
<keyword evidence="2" id="KW-0238">DNA-binding</keyword>
<evidence type="ECO:0000256" key="3">
    <source>
        <dbReference type="ARBA" id="ARBA00023163"/>
    </source>
</evidence>
<accession>A0A2M9CJL8</accession>
<sequence>MTQSSPRKVTRADVARLAGVSDAVVSYTLNGGAPVAPATAQRVREAVATLGYRPNQAARALKSGSASTLVLVVPDGDDPVFANAFFSEFASAIEAAARRRGYALYTTASSLESEQLLTRFHEFASRQVDGVLVLPAGAPLDVSALDAVGIPWLQLNTATPQPGLASLGVDLRAGAIEATRHLIEHGHRSIGYVGEPNTDELRYLGWMEACTDAGVAPGPFIATELTRIGGYRAGLALAVDDDRPSALFVASDRTALGLLRAFHERRIDVPGDVAMVAFDGSWETEYSWPALSSVRQPIEAMADSAVRRVLERSDADLTHEVFAGELVLRNSCGQH</sequence>
<dbReference type="CDD" id="cd06267">
    <property type="entry name" value="PBP1_LacI_sugar_binding-like"/>
    <property type="match status" value="1"/>
</dbReference>
<evidence type="ECO:0000259" key="4">
    <source>
        <dbReference type="PROSITE" id="PS50932"/>
    </source>
</evidence>
<protein>
    <submittedName>
        <fullName evidence="5">LacI family transcriptional regulator</fullName>
    </submittedName>
</protein>
<dbReference type="PANTHER" id="PTHR30146">
    <property type="entry name" value="LACI-RELATED TRANSCRIPTIONAL REPRESSOR"/>
    <property type="match status" value="1"/>
</dbReference>
<dbReference type="Pfam" id="PF00356">
    <property type="entry name" value="LacI"/>
    <property type="match status" value="1"/>
</dbReference>
<evidence type="ECO:0000313" key="5">
    <source>
        <dbReference type="EMBL" id="PJJ72089.1"/>
    </source>
</evidence>
<dbReference type="InterPro" id="IPR000843">
    <property type="entry name" value="HTH_LacI"/>
</dbReference>
<dbReference type="AlphaFoldDB" id="A0A2M9CJL8"/>
<dbReference type="Gene3D" id="1.10.260.40">
    <property type="entry name" value="lambda repressor-like DNA-binding domains"/>
    <property type="match status" value="1"/>
</dbReference>
<comment type="caution">
    <text evidence="5">The sequence shown here is derived from an EMBL/GenBank/DDBJ whole genome shotgun (WGS) entry which is preliminary data.</text>
</comment>
<dbReference type="OrthoDB" id="37081at2"/>
<dbReference type="EMBL" id="PGFF01000001">
    <property type="protein sequence ID" value="PJJ72089.1"/>
    <property type="molecule type" value="Genomic_DNA"/>
</dbReference>
<name>A0A2M9CJL8_9MICO</name>
<dbReference type="GO" id="GO:0003700">
    <property type="term" value="F:DNA-binding transcription factor activity"/>
    <property type="evidence" value="ECO:0007669"/>
    <property type="project" value="TreeGrafter"/>
</dbReference>
<organism evidence="5 6">
    <name type="scientific">Diaminobutyricimonas aerilata</name>
    <dbReference type="NCBI Taxonomy" id="1162967"/>
    <lineage>
        <taxon>Bacteria</taxon>
        <taxon>Bacillati</taxon>
        <taxon>Actinomycetota</taxon>
        <taxon>Actinomycetes</taxon>
        <taxon>Micrococcales</taxon>
        <taxon>Microbacteriaceae</taxon>
        <taxon>Diaminobutyricimonas</taxon>
    </lineage>
</organism>
<dbReference type="SMART" id="SM00354">
    <property type="entry name" value="HTH_LACI"/>
    <property type="match status" value="1"/>
</dbReference>
<evidence type="ECO:0000313" key="6">
    <source>
        <dbReference type="Proteomes" id="UP000228758"/>
    </source>
</evidence>
<dbReference type="Proteomes" id="UP000228758">
    <property type="component" value="Unassembled WGS sequence"/>
</dbReference>
<dbReference type="PANTHER" id="PTHR30146:SF109">
    <property type="entry name" value="HTH-TYPE TRANSCRIPTIONAL REGULATOR GALS"/>
    <property type="match status" value="1"/>
</dbReference>
<dbReference type="SUPFAM" id="SSF47413">
    <property type="entry name" value="lambda repressor-like DNA-binding domains"/>
    <property type="match status" value="1"/>
</dbReference>
<evidence type="ECO:0000256" key="1">
    <source>
        <dbReference type="ARBA" id="ARBA00023015"/>
    </source>
</evidence>
<dbReference type="InterPro" id="IPR028082">
    <property type="entry name" value="Peripla_BP_I"/>
</dbReference>
<dbReference type="Pfam" id="PF13377">
    <property type="entry name" value="Peripla_BP_3"/>
    <property type="match status" value="1"/>
</dbReference>
<dbReference type="SUPFAM" id="SSF53822">
    <property type="entry name" value="Periplasmic binding protein-like I"/>
    <property type="match status" value="1"/>
</dbReference>
<feature type="domain" description="HTH lacI-type" evidence="4">
    <location>
        <begin position="9"/>
        <end position="63"/>
    </location>
</feature>
<keyword evidence="6" id="KW-1185">Reference proteome</keyword>
<keyword evidence="3" id="KW-0804">Transcription</keyword>
<dbReference type="PROSITE" id="PS50932">
    <property type="entry name" value="HTH_LACI_2"/>
    <property type="match status" value="1"/>
</dbReference>
<dbReference type="InterPro" id="IPR046335">
    <property type="entry name" value="LacI/GalR-like_sensor"/>
</dbReference>
<proteinExistence type="predicted"/>
<evidence type="ECO:0000256" key="2">
    <source>
        <dbReference type="ARBA" id="ARBA00023125"/>
    </source>
</evidence>
<keyword evidence="1" id="KW-0805">Transcription regulation</keyword>
<gene>
    <name evidence="5" type="ORF">CLV46_1652</name>
</gene>
<dbReference type="GO" id="GO:0000976">
    <property type="term" value="F:transcription cis-regulatory region binding"/>
    <property type="evidence" value="ECO:0007669"/>
    <property type="project" value="TreeGrafter"/>
</dbReference>
<dbReference type="RefSeq" id="WP_100364319.1">
    <property type="nucleotide sequence ID" value="NZ_PGFF01000001.1"/>
</dbReference>
<dbReference type="Gene3D" id="3.40.50.2300">
    <property type="match status" value="2"/>
</dbReference>
<dbReference type="InterPro" id="IPR010982">
    <property type="entry name" value="Lambda_DNA-bd_dom_sf"/>
</dbReference>
<reference evidence="5 6" key="1">
    <citation type="submission" date="2017-11" db="EMBL/GenBank/DDBJ databases">
        <title>Genomic Encyclopedia of Archaeal and Bacterial Type Strains, Phase II (KMG-II): From Individual Species to Whole Genera.</title>
        <authorList>
            <person name="Goeker M."/>
        </authorList>
    </citation>
    <scope>NUCLEOTIDE SEQUENCE [LARGE SCALE GENOMIC DNA]</scope>
    <source>
        <strain evidence="5 6">DSM 27393</strain>
    </source>
</reference>